<accession>A0A645B9Q6</accession>
<dbReference type="EMBL" id="VSSQ01018512">
    <property type="protein sequence ID" value="MPM61758.1"/>
    <property type="molecule type" value="Genomic_DNA"/>
</dbReference>
<feature type="transmembrane region" description="Helical" evidence="1">
    <location>
        <begin position="44"/>
        <end position="62"/>
    </location>
</feature>
<feature type="transmembrane region" description="Helical" evidence="1">
    <location>
        <begin position="68"/>
        <end position="87"/>
    </location>
</feature>
<reference evidence="2" key="1">
    <citation type="submission" date="2019-08" db="EMBL/GenBank/DDBJ databases">
        <authorList>
            <person name="Kucharzyk K."/>
            <person name="Murdoch R.W."/>
            <person name="Higgins S."/>
            <person name="Loffler F."/>
        </authorList>
    </citation>
    <scope>NUCLEOTIDE SEQUENCE</scope>
</reference>
<comment type="caution">
    <text evidence="2">The sequence shown here is derived from an EMBL/GenBank/DDBJ whole genome shotgun (WGS) entry which is preliminary data.</text>
</comment>
<organism evidence="2">
    <name type="scientific">bioreactor metagenome</name>
    <dbReference type="NCBI Taxonomy" id="1076179"/>
    <lineage>
        <taxon>unclassified sequences</taxon>
        <taxon>metagenomes</taxon>
        <taxon>ecological metagenomes</taxon>
    </lineage>
</organism>
<keyword evidence="1" id="KW-1133">Transmembrane helix</keyword>
<sequence length="249" mass="28791">MSIEIFSIFWRNLRFFAEQAFYYLTPGLLFFLIPFGKRFRKEQLLLLLSAFLFLIPLLLLGRVIYSRYFLPSVLFFILSASLGYLSFPKKVLRLIISFFIVIPLAYFIFTSYFAIDSLPLSKNDRSQYLEEWSAGQGIKESVNYIEELAKTQRVSVATEGSFGTLPDGILLYLHGKNVDNIYVEGIGQPIYQIPEVFWEKAAGSDTILLIVNSHRLKADTQQWQLLQEYCRPNQAACLQVWQLPLPKTL</sequence>
<keyword evidence="1" id="KW-0812">Transmembrane</keyword>
<feature type="transmembrane region" description="Helical" evidence="1">
    <location>
        <begin position="20"/>
        <end position="37"/>
    </location>
</feature>
<evidence type="ECO:0008006" key="3">
    <source>
        <dbReference type="Google" id="ProtNLM"/>
    </source>
</evidence>
<protein>
    <recommendedName>
        <fullName evidence="3">Glycosyltransferase RgtA/B/C/D-like domain-containing protein</fullName>
    </recommendedName>
</protein>
<evidence type="ECO:0000313" key="2">
    <source>
        <dbReference type="EMBL" id="MPM61758.1"/>
    </source>
</evidence>
<name>A0A645B9Q6_9ZZZZ</name>
<keyword evidence="1" id="KW-0472">Membrane</keyword>
<evidence type="ECO:0000256" key="1">
    <source>
        <dbReference type="SAM" id="Phobius"/>
    </source>
</evidence>
<gene>
    <name evidence="2" type="ORF">SDC9_108618</name>
</gene>
<feature type="transmembrane region" description="Helical" evidence="1">
    <location>
        <begin position="94"/>
        <end position="115"/>
    </location>
</feature>
<proteinExistence type="predicted"/>
<dbReference type="AlphaFoldDB" id="A0A645B9Q6"/>